<dbReference type="Proteomes" id="UP000035100">
    <property type="component" value="Unassembled WGS sequence"/>
</dbReference>
<dbReference type="RefSeq" id="WP_018301566.1">
    <property type="nucleotide sequence ID" value="NZ_KB902277.1"/>
</dbReference>
<feature type="transmembrane region" description="Helical" evidence="1">
    <location>
        <begin position="54"/>
        <end position="72"/>
    </location>
</feature>
<name>A0A0D0QD45_9RHOB</name>
<sequence>MDRDEIVISYYRVRQALGWLGLSLPVLLIAGGVLSVGGVEPSISDYYHTVLRDVFVGVMTSIAIFLIAYPGHRSGVGEFISDDKMTTLAGLAAFGVAFLPNEKAGVFETESVSQLMMGVRAAAIGHYTCALIFLSALTWICLRKFTRTAKPWRRRIYRACGWTIAAMTVGVLVTSAVRVGGVAPFDRVVEDWMLILWCEAIAVWAFSLAWLTKGRADQSLARMLHLTTRRDSGIAAGE</sequence>
<feature type="transmembrane region" description="Helical" evidence="1">
    <location>
        <begin position="192"/>
        <end position="212"/>
    </location>
</feature>
<dbReference type="eggNOG" id="ENOG50330Z7">
    <property type="taxonomic scope" value="Bacteria"/>
</dbReference>
<evidence type="ECO:0000256" key="1">
    <source>
        <dbReference type="SAM" id="Phobius"/>
    </source>
</evidence>
<feature type="transmembrane region" description="Helical" evidence="1">
    <location>
        <begin position="84"/>
        <end position="101"/>
    </location>
</feature>
<dbReference type="OrthoDB" id="9803163at2"/>
<gene>
    <name evidence="2" type="ORF">Wenmar_02665</name>
</gene>
<dbReference type="EMBL" id="AONG01000012">
    <property type="protein sequence ID" value="KIQ68933.1"/>
    <property type="molecule type" value="Genomic_DNA"/>
</dbReference>
<protein>
    <recommendedName>
        <fullName evidence="4">DUF998 domain-containing protein</fullName>
    </recommendedName>
</protein>
<dbReference type="AlphaFoldDB" id="A0A0D0QD45"/>
<evidence type="ECO:0000313" key="3">
    <source>
        <dbReference type="Proteomes" id="UP000035100"/>
    </source>
</evidence>
<keyword evidence="1" id="KW-0472">Membrane</keyword>
<dbReference type="STRING" id="1123501.Wenmar_02665"/>
<feature type="transmembrane region" description="Helical" evidence="1">
    <location>
        <begin position="16"/>
        <end position="34"/>
    </location>
</feature>
<organism evidence="2 3">
    <name type="scientific">Wenxinia marina DSM 24838</name>
    <dbReference type="NCBI Taxonomy" id="1123501"/>
    <lineage>
        <taxon>Bacteria</taxon>
        <taxon>Pseudomonadati</taxon>
        <taxon>Pseudomonadota</taxon>
        <taxon>Alphaproteobacteria</taxon>
        <taxon>Rhodobacterales</taxon>
        <taxon>Roseobacteraceae</taxon>
        <taxon>Wenxinia</taxon>
    </lineage>
</organism>
<proteinExistence type="predicted"/>
<accession>A0A0D0QD45</accession>
<feature type="transmembrane region" description="Helical" evidence="1">
    <location>
        <begin position="121"/>
        <end position="142"/>
    </location>
</feature>
<feature type="transmembrane region" description="Helical" evidence="1">
    <location>
        <begin position="162"/>
        <end position="180"/>
    </location>
</feature>
<keyword evidence="1" id="KW-0812">Transmembrane</keyword>
<evidence type="ECO:0000313" key="2">
    <source>
        <dbReference type="EMBL" id="KIQ68933.1"/>
    </source>
</evidence>
<keyword evidence="1" id="KW-1133">Transmembrane helix</keyword>
<keyword evidence="3" id="KW-1185">Reference proteome</keyword>
<reference evidence="2 3" key="1">
    <citation type="submission" date="2013-01" db="EMBL/GenBank/DDBJ databases">
        <authorList>
            <person name="Fiebig A."/>
            <person name="Goeker M."/>
            <person name="Klenk H.-P.P."/>
        </authorList>
    </citation>
    <scope>NUCLEOTIDE SEQUENCE [LARGE SCALE GENOMIC DNA]</scope>
    <source>
        <strain evidence="2 3">DSM 24838</strain>
    </source>
</reference>
<evidence type="ECO:0008006" key="4">
    <source>
        <dbReference type="Google" id="ProtNLM"/>
    </source>
</evidence>
<comment type="caution">
    <text evidence="2">The sequence shown here is derived from an EMBL/GenBank/DDBJ whole genome shotgun (WGS) entry which is preliminary data.</text>
</comment>